<feature type="domain" description="Peptidase S1" evidence="3">
    <location>
        <begin position="1"/>
        <end position="156"/>
    </location>
</feature>
<dbReference type="Pfam" id="PF00089">
    <property type="entry name" value="Trypsin"/>
    <property type="match status" value="1"/>
</dbReference>
<dbReference type="InterPro" id="IPR001254">
    <property type="entry name" value="Trypsin_dom"/>
</dbReference>
<evidence type="ECO:0000256" key="1">
    <source>
        <dbReference type="ARBA" id="ARBA00023157"/>
    </source>
</evidence>
<comment type="caution">
    <text evidence="4">The sequence shown here is derived from an EMBL/GenBank/DDBJ whole genome shotgun (WGS) entry which is preliminary data.</text>
</comment>
<feature type="non-terminal residue" evidence="4">
    <location>
        <position position="1"/>
    </location>
</feature>
<dbReference type="InterPro" id="IPR043504">
    <property type="entry name" value="Peptidase_S1_PA_chymotrypsin"/>
</dbReference>
<keyword evidence="1" id="KW-1015">Disulfide bond</keyword>
<proteinExistence type="inferred from homology"/>
<dbReference type="PROSITE" id="PS50240">
    <property type="entry name" value="TRYPSIN_DOM"/>
    <property type="match status" value="1"/>
</dbReference>
<dbReference type="GO" id="GO:0006508">
    <property type="term" value="P:proteolysis"/>
    <property type="evidence" value="ECO:0007669"/>
    <property type="project" value="InterPro"/>
</dbReference>
<gene>
    <name evidence="4" type="ORF">BYL167_LOCUS73315</name>
</gene>
<reference evidence="4" key="1">
    <citation type="submission" date="2021-02" db="EMBL/GenBank/DDBJ databases">
        <authorList>
            <person name="Nowell W R."/>
        </authorList>
    </citation>
    <scope>NUCLEOTIDE SEQUENCE</scope>
</reference>
<evidence type="ECO:0000313" key="5">
    <source>
        <dbReference type="Proteomes" id="UP000681967"/>
    </source>
</evidence>
<evidence type="ECO:0000256" key="2">
    <source>
        <dbReference type="ARBA" id="ARBA00024195"/>
    </source>
</evidence>
<sequence length="156" mass="17271">MGVSDNYANDIAILHMSQPLDFDNDPFVSRTCVPEKSAPIFNSTTNPEHELDLALIGWGSMSCQNKTIQDLLQQVQIYSIDHTEKSCFILDKHRDIQFCAGVKAGSTGEKLIPCVGDSGSPIFEWLGDRWQQVGIASHTIDCTPLKNAGIYTRIVE</sequence>
<dbReference type="Proteomes" id="UP000681967">
    <property type="component" value="Unassembled WGS sequence"/>
</dbReference>
<dbReference type="InterPro" id="IPR009003">
    <property type="entry name" value="Peptidase_S1_PA"/>
</dbReference>
<dbReference type="PANTHER" id="PTHR24256">
    <property type="entry name" value="TRYPTASE-RELATED"/>
    <property type="match status" value="1"/>
</dbReference>
<name>A0A8S3G585_9BILA</name>
<evidence type="ECO:0000313" key="4">
    <source>
        <dbReference type="EMBL" id="CAF5155519.1"/>
    </source>
</evidence>
<dbReference type="Gene3D" id="2.40.10.10">
    <property type="entry name" value="Trypsin-like serine proteases"/>
    <property type="match status" value="2"/>
</dbReference>
<dbReference type="InterPro" id="IPR051487">
    <property type="entry name" value="Ser/Thr_Proteases_Immune/Dev"/>
</dbReference>
<protein>
    <recommendedName>
        <fullName evidence="3">Peptidase S1 domain-containing protein</fullName>
    </recommendedName>
</protein>
<comment type="similarity">
    <text evidence="2">Belongs to the peptidase S1 family. CLIP subfamily.</text>
</comment>
<dbReference type="AlphaFoldDB" id="A0A8S3G585"/>
<organism evidence="4 5">
    <name type="scientific">Rotaria magnacalcarata</name>
    <dbReference type="NCBI Taxonomy" id="392030"/>
    <lineage>
        <taxon>Eukaryota</taxon>
        <taxon>Metazoa</taxon>
        <taxon>Spiralia</taxon>
        <taxon>Gnathifera</taxon>
        <taxon>Rotifera</taxon>
        <taxon>Eurotatoria</taxon>
        <taxon>Bdelloidea</taxon>
        <taxon>Philodinida</taxon>
        <taxon>Philodinidae</taxon>
        <taxon>Rotaria</taxon>
    </lineage>
</organism>
<accession>A0A8S3G585</accession>
<evidence type="ECO:0000259" key="3">
    <source>
        <dbReference type="PROSITE" id="PS50240"/>
    </source>
</evidence>
<dbReference type="SUPFAM" id="SSF50494">
    <property type="entry name" value="Trypsin-like serine proteases"/>
    <property type="match status" value="1"/>
</dbReference>
<dbReference type="EMBL" id="CAJOBH010261153">
    <property type="protein sequence ID" value="CAF5155519.1"/>
    <property type="molecule type" value="Genomic_DNA"/>
</dbReference>
<dbReference type="GO" id="GO:0004252">
    <property type="term" value="F:serine-type endopeptidase activity"/>
    <property type="evidence" value="ECO:0007669"/>
    <property type="project" value="InterPro"/>
</dbReference>